<sequence length="1352" mass="148941">MSDPGPEDPKGPEEEEKEEGIAQFEQGTLDSIERDFHEVLAELVGDKSLERFRIEYEKLHRALRKSHENERRLIKRVQELASEIASNSAKIKAALQLSQEDQATISGLRAEIERAWAAVDSAKEREALSAEKVTQIEAECDSLRERITEGPVVSSKDEVAMQELIQSKEAFERERETQAGRIESLRKEMADLFERIREMESAKLGAEHRLRALKDLAAQERAEGLREHRRRERLELELEQARSHAVALEKGNADLQTRIKASEDNLTAVESRLRSETESHSRAAKQAEASHERFLRQARDLSDRKRQNDGLKAQVEEKAQLVREREAELVAAKKDITKARRNAQAAEKKAEMLMNERRHMEEEKQRMGAQIKSAELELEGYKASTARDQKRITGLRWVSVVPTHLFDRVTGAVVEVRDSVAVLRIPLVGSAVLGQPAKETAVPSCDGQSSDSTTMNVPLVMRLQDTIVGAVFMHDMCGMLSCVALVTADGVVSLFCHPKAVLDTSSGPALETCDEPFGSVAVPLHPCEQVVSVIPSPVGFGHDRRGIPTLSSSVALESVSPTLSLLMLTTASMLYCVTLELSHLPLPFLSMPPYGVIDTPPRILKRRVFHVPLPTPSRNPEPSRSLARSASPSLPYDPLLLDVPGTEPEEPLPKRSARTAAAAVVSRTASLCLRRTAPKVRTPVSDLHRARCRGLGISLSSQRDTLLSVSSQCMSVSGPVHSGCVSLAEVNDLRLSMASKAKSKCTNRTTRPEPPICAFGDGALCLPYIAVLTASETTYAYVLNCDVSETETESGGGVGRPGKRGRERHQERHVSVGVTLMRLRGRKRLRLERVVTIPVCTGGTPSALRHARLVVPMTDLIHEVSEDTHVSACVMYEQGGVSQFHSLMLPLSMRLSTDTASQVDSVSLDGVLSIPRGPCDVVPSLPLTLPSHHAVLLSGQNHTVAVCLPDHKNILRGKDDPVSITSAFEGRMFSGGVGHILHWNDDVARRLVTDNIDWDVQDLCSELADTPSQEPMVYGFSSSPDIEPRDADRGRTCDLTDIGGLCKLCVYYNTKATQIVRLCQLLREANYFDSLKLSTTMVMKGVLETTACVHSLCASQMSVLSQGLVSDAEAELFASLTLTPWDIGDSFNQLLKAALTIARRALRRGLECPPGTVRDLTAYMVLIGRAFRDVVQVRYTLSPLFGYHDSEYCPQWLWRMYASLTELAKAGVSILPVVLATPDLPTEILLTYCDATLLLVQMDLVMQLHEVPVTHPYLDCPPRVCRWLTACDTHLEAVFLALDGHARVRYMQNSLHSLAVGLKAWDFLSRHDLPLTVLTGTVVPGYIKVPLPGPKDSLAPQDTVFGHTNDSD</sequence>
<dbReference type="OrthoDB" id="264785at2759"/>
<organism evidence="3 4">
    <name type="scientific">Kipferlia bialata</name>
    <dbReference type="NCBI Taxonomy" id="797122"/>
    <lineage>
        <taxon>Eukaryota</taxon>
        <taxon>Metamonada</taxon>
        <taxon>Carpediemonas-like organisms</taxon>
        <taxon>Kipferlia</taxon>
    </lineage>
</organism>
<dbReference type="PANTHER" id="PTHR32083">
    <property type="entry name" value="CILIA AND FLAGELLA-ASSOCIATED PROTEIN 58-RELATED"/>
    <property type="match status" value="1"/>
</dbReference>
<accession>A0A9K3GF29</accession>
<feature type="region of interest" description="Disordered" evidence="2">
    <location>
        <begin position="790"/>
        <end position="811"/>
    </location>
</feature>
<dbReference type="PANTHER" id="PTHR32083:SF0">
    <property type="entry name" value="CILIA AND FLAGELLA-ASSOCIATED PROTEIN 58"/>
    <property type="match status" value="1"/>
</dbReference>
<proteinExistence type="predicted"/>
<name>A0A9K3GF29_9EUKA</name>
<dbReference type="GO" id="GO:0005856">
    <property type="term" value="C:cytoskeleton"/>
    <property type="evidence" value="ECO:0007669"/>
    <property type="project" value="TreeGrafter"/>
</dbReference>
<protein>
    <submittedName>
        <fullName evidence="3">Uncharacterized protein</fullName>
    </submittedName>
</protein>
<keyword evidence="4" id="KW-1185">Reference proteome</keyword>
<feature type="region of interest" description="Disordered" evidence="2">
    <location>
        <begin position="613"/>
        <end position="659"/>
    </location>
</feature>
<evidence type="ECO:0000313" key="3">
    <source>
        <dbReference type="EMBL" id="GIQ80397.1"/>
    </source>
</evidence>
<reference evidence="3 4" key="1">
    <citation type="journal article" date="2018" name="PLoS ONE">
        <title>The draft genome of Kipferlia bialata reveals reductive genome evolution in fornicate parasites.</title>
        <authorList>
            <person name="Tanifuji G."/>
            <person name="Takabayashi S."/>
            <person name="Kume K."/>
            <person name="Takagi M."/>
            <person name="Nakayama T."/>
            <person name="Kamikawa R."/>
            <person name="Inagaki Y."/>
            <person name="Hashimoto T."/>
        </authorList>
    </citation>
    <scope>NUCLEOTIDE SEQUENCE [LARGE SCALE GENOMIC DNA]</scope>
    <source>
        <strain evidence="3">NY0173</strain>
    </source>
</reference>
<feature type="compositionally biased region" description="Low complexity" evidence="2">
    <location>
        <begin position="622"/>
        <end position="644"/>
    </location>
</feature>
<comment type="caution">
    <text evidence="3">The sequence shown here is derived from an EMBL/GenBank/DDBJ whole genome shotgun (WGS) entry which is preliminary data.</text>
</comment>
<feature type="region of interest" description="Disordered" evidence="2">
    <location>
        <begin position="1"/>
        <end position="21"/>
    </location>
</feature>
<dbReference type="EMBL" id="BDIP01000161">
    <property type="protein sequence ID" value="GIQ80397.1"/>
    <property type="molecule type" value="Genomic_DNA"/>
</dbReference>
<feature type="region of interest" description="Disordered" evidence="2">
    <location>
        <begin position="273"/>
        <end position="312"/>
    </location>
</feature>
<feature type="compositionally biased region" description="Basic and acidic residues" evidence="2">
    <location>
        <begin position="288"/>
        <end position="312"/>
    </location>
</feature>
<dbReference type="Proteomes" id="UP000265618">
    <property type="component" value="Unassembled WGS sequence"/>
</dbReference>
<gene>
    <name evidence="3" type="ORF">KIPB_001191</name>
</gene>
<evidence type="ECO:0000256" key="2">
    <source>
        <dbReference type="SAM" id="MobiDB-lite"/>
    </source>
</evidence>
<evidence type="ECO:0000256" key="1">
    <source>
        <dbReference type="ARBA" id="ARBA00023054"/>
    </source>
</evidence>
<keyword evidence="1" id="KW-0175">Coiled coil</keyword>
<evidence type="ECO:0000313" key="4">
    <source>
        <dbReference type="Proteomes" id="UP000265618"/>
    </source>
</evidence>